<dbReference type="Proteomes" id="UP000229459">
    <property type="component" value="Unassembled WGS sequence"/>
</dbReference>
<proteinExistence type="predicted"/>
<evidence type="ECO:0000313" key="2">
    <source>
        <dbReference type="Proteomes" id="UP000229459"/>
    </source>
</evidence>
<dbReference type="AlphaFoldDB" id="A0A2H0B6P4"/>
<protein>
    <submittedName>
        <fullName evidence="1">Uncharacterized protein</fullName>
    </submittedName>
</protein>
<accession>A0A2H0B6P4</accession>
<gene>
    <name evidence="1" type="ORF">COX08_01645</name>
</gene>
<dbReference type="EMBL" id="PCSR01000035">
    <property type="protein sequence ID" value="PIP53317.1"/>
    <property type="molecule type" value="Genomic_DNA"/>
</dbReference>
<reference evidence="1 2" key="1">
    <citation type="submission" date="2017-09" db="EMBL/GenBank/DDBJ databases">
        <title>Depth-based differentiation of microbial function through sediment-hosted aquifers and enrichment of novel symbionts in the deep terrestrial subsurface.</title>
        <authorList>
            <person name="Probst A.J."/>
            <person name="Ladd B."/>
            <person name="Jarett J.K."/>
            <person name="Geller-Mcgrath D.E."/>
            <person name="Sieber C.M."/>
            <person name="Emerson J.B."/>
            <person name="Anantharaman K."/>
            <person name="Thomas B.C."/>
            <person name="Malmstrom R."/>
            <person name="Stieglmeier M."/>
            <person name="Klingl A."/>
            <person name="Woyke T."/>
            <person name="Ryan C.M."/>
            <person name="Banfield J.F."/>
        </authorList>
    </citation>
    <scope>NUCLEOTIDE SEQUENCE [LARGE SCALE GENOMIC DNA]</scope>
    <source>
        <strain evidence="1">CG23_combo_of_CG06-09_8_20_14_all_34_8</strain>
    </source>
</reference>
<evidence type="ECO:0000313" key="1">
    <source>
        <dbReference type="EMBL" id="PIP53317.1"/>
    </source>
</evidence>
<sequence length="71" mass="8119">MGIKELSIALKEDLGPYVENPQQTEWSQELGALLRLLPDGFFDDSFYLDPEQHKDIIATAVQIWPQLTECL</sequence>
<comment type="caution">
    <text evidence="1">The sequence shown here is derived from an EMBL/GenBank/DDBJ whole genome shotgun (WGS) entry which is preliminary data.</text>
</comment>
<organism evidence="1 2">
    <name type="scientific">Candidatus Beckwithbacteria bacterium CG23_combo_of_CG06-09_8_20_14_all_34_8</name>
    <dbReference type="NCBI Taxonomy" id="1974497"/>
    <lineage>
        <taxon>Bacteria</taxon>
        <taxon>Candidatus Beckwithiibacteriota</taxon>
    </lineage>
</organism>
<name>A0A2H0B6P4_9BACT</name>